<dbReference type="InterPro" id="IPR001128">
    <property type="entry name" value="Cyt_P450"/>
</dbReference>
<keyword evidence="12 14" id="KW-0408">Iron</keyword>
<evidence type="ECO:0000256" key="11">
    <source>
        <dbReference type="ARBA" id="ARBA00023002"/>
    </source>
</evidence>
<evidence type="ECO:0000256" key="4">
    <source>
        <dbReference type="ARBA" id="ARBA00022617"/>
    </source>
</evidence>
<evidence type="ECO:0000256" key="5">
    <source>
        <dbReference type="ARBA" id="ARBA00022630"/>
    </source>
</evidence>
<evidence type="ECO:0000256" key="12">
    <source>
        <dbReference type="ARBA" id="ARBA00023004"/>
    </source>
</evidence>
<dbReference type="PRINTS" id="PR00463">
    <property type="entry name" value="EP450I"/>
</dbReference>
<reference evidence="19" key="1">
    <citation type="submission" date="2022-10" db="EMBL/GenBank/DDBJ databases">
        <title>Determination and structural analysis of whole genome sequence of Sarocladium strictum F4-1.</title>
        <authorList>
            <person name="Hu L."/>
            <person name="Jiang Y."/>
        </authorList>
    </citation>
    <scope>NUCLEOTIDE SEQUENCE</scope>
    <source>
        <strain evidence="19">F4-1</strain>
    </source>
</reference>
<dbReference type="InterPro" id="IPR003097">
    <property type="entry name" value="CysJ-like_FAD-binding"/>
</dbReference>
<keyword evidence="13 14" id="KW-0503">Monooxygenase</keyword>
<dbReference type="SUPFAM" id="SSF52218">
    <property type="entry name" value="Flavoproteins"/>
    <property type="match status" value="1"/>
</dbReference>
<evidence type="ECO:0000256" key="10">
    <source>
        <dbReference type="ARBA" id="ARBA00022982"/>
    </source>
</evidence>
<dbReference type="PANTHER" id="PTHR19384:SF127">
    <property type="entry name" value="BIFUNCTIONAL CYTOCHROME P450_NADPH--P450 REDUCTASE"/>
    <property type="match status" value="1"/>
</dbReference>
<dbReference type="PROSITE" id="PS51384">
    <property type="entry name" value="FAD_FR"/>
    <property type="match status" value="1"/>
</dbReference>
<feature type="domain" description="Flavodoxin-like" evidence="17">
    <location>
        <begin position="497"/>
        <end position="645"/>
    </location>
</feature>
<dbReference type="SUPFAM" id="SSF48264">
    <property type="entry name" value="Cytochrome P450"/>
    <property type="match status" value="1"/>
</dbReference>
<dbReference type="FunFam" id="1.10.630.10:FF:000040">
    <property type="entry name" value="Bifunctional cytochrome P450/NADPH--P450 reductase"/>
    <property type="match status" value="1"/>
</dbReference>
<dbReference type="Gene3D" id="3.40.50.360">
    <property type="match status" value="1"/>
</dbReference>
<dbReference type="GO" id="GO:0070330">
    <property type="term" value="F:aromatase activity"/>
    <property type="evidence" value="ECO:0007669"/>
    <property type="project" value="UniProtKB-UniRule"/>
</dbReference>
<protein>
    <recommendedName>
        <fullName evidence="14">Bifunctional cytochrome P450/NADPH--P450 reductase</fullName>
    </recommendedName>
    <domain>
        <recommendedName>
            <fullName evidence="14">Cytochrome P450</fullName>
            <ecNumber evidence="14">1.14.14.1</ecNumber>
        </recommendedName>
    </domain>
    <domain>
        <recommendedName>
            <fullName evidence="14">NADPH--cytochrome P450 reductase</fullName>
            <ecNumber evidence="14">1.6.2.4</ecNumber>
        </recommendedName>
    </domain>
</protein>
<dbReference type="Pfam" id="PF00258">
    <property type="entry name" value="Flavodoxin_1"/>
    <property type="match status" value="1"/>
</dbReference>
<organism evidence="19 20">
    <name type="scientific">Sarocladium strictum</name>
    <name type="common">Black bundle disease fungus</name>
    <name type="synonym">Acremonium strictum</name>
    <dbReference type="NCBI Taxonomy" id="5046"/>
    <lineage>
        <taxon>Eukaryota</taxon>
        <taxon>Fungi</taxon>
        <taxon>Dikarya</taxon>
        <taxon>Ascomycota</taxon>
        <taxon>Pezizomycotina</taxon>
        <taxon>Sordariomycetes</taxon>
        <taxon>Hypocreomycetidae</taxon>
        <taxon>Hypocreales</taxon>
        <taxon>Sarocladiaceae</taxon>
        <taxon>Sarocladium</taxon>
    </lineage>
</organism>
<dbReference type="PANTHER" id="PTHR19384">
    <property type="entry name" value="NITRIC OXIDE SYNTHASE-RELATED"/>
    <property type="match status" value="1"/>
</dbReference>
<comment type="catalytic activity">
    <reaction evidence="14">
        <text>an organic molecule + reduced [NADPH--hemoprotein reductase] + O2 = an alcohol + oxidized [NADPH--hemoprotein reductase] + H2O + H(+)</text>
        <dbReference type="Rhea" id="RHEA:17149"/>
        <dbReference type="Rhea" id="RHEA-COMP:11964"/>
        <dbReference type="Rhea" id="RHEA-COMP:11965"/>
        <dbReference type="ChEBI" id="CHEBI:15377"/>
        <dbReference type="ChEBI" id="CHEBI:15378"/>
        <dbReference type="ChEBI" id="CHEBI:15379"/>
        <dbReference type="ChEBI" id="CHEBI:30879"/>
        <dbReference type="ChEBI" id="CHEBI:57618"/>
        <dbReference type="ChEBI" id="CHEBI:58210"/>
        <dbReference type="ChEBI" id="CHEBI:142491"/>
        <dbReference type="EC" id="1.14.14.1"/>
    </reaction>
</comment>
<dbReference type="InterPro" id="IPR017927">
    <property type="entry name" value="FAD-bd_FR_type"/>
</dbReference>
<dbReference type="InterPro" id="IPR017938">
    <property type="entry name" value="Riboflavin_synthase-like_b-brl"/>
</dbReference>
<dbReference type="InterPro" id="IPR039261">
    <property type="entry name" value="FNR_nucleotide-bd"/>
</dbReference>
<dbReference type="InterPro" id="IPR023173">
    <property type="entry name" value="NADPH_Cyt_P450_Rdtase_alpha"/>
</dbReference>
<sequence>MEKTNSVPEPPGWPLLGHAVGWIDNDNPVKSFGEIADKYGPIYRLRLLRTPITFVSNYKLIHELCNERKFRKVPSGPATNKVHCQAYLEEENWGIAHRILMPAFGPAAVQGMFDEMHDIASQLAMKWARFGVDEPFNPTEDFTRLAMDTLALCSMGYRFNSFYTPETHPFLSAMARVLLTSRYRARRSRLVDLCYWQANQRYFNDIAYLRKLADDIVAVRIKDPGERKDLVAAMLNGIDHKTGMHMTDKNITDNALSFLVAGHETTAGLLSFTLYYLIKHPKVFDKARQQVDEVIGEGQMNVGHLLKLPYVTAILREVLRLEPPIPVFAVKPYQEAILGNQYPVAKNESCVLLLTKAMRDREIYGEDADEFRPERMLDEHFNNLPPGAFKPFGNGQRACIGRNFALQEATLMLAMLLQNFNFSLDDPEYTLKHRQTLTMKPRDFKVRASLRHGLTPLLLQRRLTGGMTATPPLTNGIAEHDPTTAKTNRDSGNGKPLTILFGSNSGTCEYLARRLAEHAPAHGFKADTVASLDSATGNLPKDQPVAIITTTYEGEPTDDARDFFSWLEAAAAAAAIPAADPLKGVRYSLYGLGHHDWITSFQKIPKLIDANLEKAGAQRLLPLALDDVASSEVVSQFDAWEDESFWPTLMKAYSVEGDGFKPATSGPGITVDLLTPRPETLHHDVSEAVVVDNRVLTAPGEPVKKHMEIQLPNNTEYRPGDYLVVLPINPRETVHRVMRKFQIPWDARVKITADQRTTTSLPSGDYAVLTDILEAYDIVSLVEATDDGKVKEQLRRLSTDLYVSEIVTKHTTVLDLLERYPAVDLSLAAFLALLPPMRLRRYSISSSPLSKPGYATLTYSVYKVPSTSGDGFHIGVASTYLQSLQPGDRLHVAVRPSHAAFHLPACTESTPVMMVAAGSGIAPFRGFIQQRAAEMESGREQPPAVLFYGCREPDHDDLYSDELAQWEKIGAVKVYRAYSRTPEKAHGNRYAQDALWAEREVVNELWETGARLYICGSRELEQGVSQTMVRMHLDKSRKLGKAETEDEGKQWWQGLRNKRYTIDVFD</sequence>
<keyword evidence="11 14" id="KW-0560">Oxidoreductase</keyword>
<dbReference type="PROSITE" id="PS00086">
    <property type="entry name" value="CYTOCHROME_P450"/>
    <property type="match status" value="1"/>
</dbReference>
<dbReference type="Gene3D" id="1.20.990.10">
    <property type="entry name" value="NADPH-cytochrome p450 Reductase, Chain A, domain 3"/>
    <property type="match status" value="1"/>
</dbReference>
<dbReference type="GO" id="GO:0050660">
    <property type="term" value="F:flavin adenine dinucleotide binding"/>
    <property type="evidence" value="ECO:0007669"/>
    <property type="project" value="TreeGrafter"/>
</dbReference>
<evidence type="ECO:0000256" key="2">
    <source>
        <dbReference type="ARBA" id="ARBA00010018"/>
    </source>
</evidence>
<comment type="similarity">
    <text evidence="2 14">In the N-terminal section; belongs to the cytochrome P450 family.</text>
</comment>
<dbReference type="InterPro" id="IPR001433">
    <property type="entry name" value="OxRdtase_FAD/NAD-bd"/>
</dbReference>
<keyword evidence="9 14" id="KW-0521">NADP</keyword>
<dbReference type="PIRSF" id="PIRSF000209">
    <property type="entry name" value="Bifunctional_P450_P450R"/>
    <property type="match status" value="1"/>
</dbReference>
<evidence type="ECO:0000259" key="17">
    <source>
        <dbReference type="PROSITE" id="PS50902"/>
    </source>
</evidence>
<name>A0AA39GAJ2_SARSR</name>
<dbReference type="InterPro" id="IPR023206">
    <property type="entry name" value="Bifunctional_P450_P450_red"/>
</dbReference>
<keyword evidence="7 14" id="KW-0479">Metal-binding</keyword>
<accession>A0AA39GAJ2</accession>
<evidence type="ECO:0000256" key="6">
    <source>
        <dbReference type="ARBA" id="ARBA00022643"/>
    </source>
</evidence>
<dbReference type="CDD" id="cd06206">
    <property type="entry name" value="bifunctional_CYPOR"/>
    <property type="match status" value="1"/>
</dbReference>
<evidence type="ECO:0000313" key="19">
    <source>
        <dbReference type="EMBL" id="KAK0383745.1"/>
    </source>
</evidence>
<comment type="catalytic activity">
    <reaction evidence="14">
        <text>2 oxidized [cytochrome P450] + NADPH = 2 reduced [cytochrome P450] + NADP(+) + H(+)</text>
        <dbReference type="Rhea" id="RHEA:24040"/>
        <dbReference type="Rhea" id="RHEA-COMP:14627"/>
        <dbReference type="Rhea" id="RHEA-COMP:14628"/>
        <dbReference type="ChEBI" id="CHEBI:15378"/>
        <dbReference type="ChEBI" id="CHEBI:55376"/>
        <dbReference type="ChEBI" id="CHEBI:57783"/>
        <dbReference type="ChEBI" id="CHEBI:58349"/>
        <dbReference type="ChEBI" id="CHEBI:60344"/>
        <dbReference type="EC" id="1.6.2.4"/>
    </reaction>
</comment>
<dbReference type="SUPFAM" id="SSF52343">
    <property type="entry name" value="Ferredoxin reductase-like, C-terminal NADP-linked domain"/>
    <property type="match status" value="1"/>
</dbReference>
<evidence type="ECO:0000256" key="13">
    <source>
        <dbReference type="ARBA" id="ARBA00023033"/>
    </source>
</evidence>
<dbReference type="InterPro" id="IPR029039">
    <property type="entry name" value="Flavoprotein-like_sf"/>
</dbReference>
<dbReference type="InterPro" id="IPR017972">
    <property type="entry name" value="Cyt_P450_CS"/>
</dbReference>
<evidence type="ECO:0000256" key="9">
    <source>
        <dbReference type="ARBA" id="ARBA00022857"/>
    </source>
</evidence>
<dbReference type="InterPro" id="IPR002401">
    <property type="entry name" value="Cyt_P450_E_grp-I"/>
</dbReference>
<dbReference type="Pfam" id="PF00067">
    <property type="entry name" value="p450"/>
    <property type="match status" value="1"/>
</dbReference>
<keyword evidence="6 14" id="KW-0288">FMN</keyword>
<dbReference type="EC" id="1.6.2.4" evidence="14"/>
<dbReference type="GO" id="GO:0005506">
    <property type="term" value="F:iron ion binding"/>
    <property type="evidence" value="ECO:0007669"/>
    <property type="project" value="UniProtKB-UniRule"/>
</dbReference>
<comment type="cofactor">
    <cofactor evidence="1 14 15">
        <name>heme</name>
        <dbReference type="ChEBI" id="CHEBI:30413"/>
    </cofactor>
</comment>
<dbReference type="EMBL" id="JAPDFR010000009">
    <property type="protein sequence ID" value="KAK0383745.1"/>
    <property type="molecule type" value="Genomic_DNA"/>
</dbReference>
<gene>
    <name evidence="19" type="ORF">NLU13_9656</name>
</gene>
<evidence type="ECO:0000256" key="7">
    <source>
        <dbReference type="ARBA" id="ARBA00022723"/>
    </source>
</evidence>
<dbReference type="Pfam" id="PF00667">
    <property type="entry name" value="FAD_binding_1"/>
    <property type="match status" value="1"/>
</dbReference>
<dbReference type="GO" id="GO:0010181">
    <property type="term" value="F:FMN binding"/>
    <property type="evidence" value="ECO:0007669"/>
    <property type="project" value="UniProtKB-UniRule"/>
</dbReference>
<dbReference type="Gene3D" id="2.40.30.10">
    <property type="entry name" value="Translation factors"/>
    <property type="match status" value="1"/>
</dbReference>
<dbReference type="GO" id="GO:0005829">
    <property type="term" value="C:cytosol"/>
    <property type="evidence" value="ECO:0007669"/>
    <property type="project" value="TreeGrafter"/>
</dbReference>
<keyword evidence="3 14" id="KW-0813">Transport</keyword>
<dbReference type="Pfam" id="PF00175">
    <property type="entry name" value="NAD_binding_1"/>
    <property type="match status" value="1"/>
</dbReference>
<dbReference type="Gene3D" id="1.10.630.10">
    <property type="entry name" value="Cytochrome P450"/>
    <property type="match status" value="1"/>
</dbReference>
<evidence type="ECO:0000256" key="14">
    <source>
        <dbReference type="PIRNR" id="PIRNR000209"/>
    </source>
</evidence>
<dbReference type="EC" id="1.14.14.1" evidence="14"/>
<dbReference type="CDD" id="cd11068">
    <property type="entry name" value="CYP120A1"/>
    <property type="match status" value="1"/>
</dbReference>
<evidence type="ECO:0000256" key="8">
    <source>
        <dbReference type="ARBA" id="ARBA00022827"/>
    </source>
</evidence>
<feature type="domain" description="FAD-binding FR-type" evidence="18">
    <location>
        <begin position="683"/>
        <end position="904"/>
    </location>
</feature>
<keyword evidence="8 14" id="KW-0274">FAD</keyword>
<evidence type="ECO:0000256" key="15">
    <source>
        <dbReference type="PIRSR" id="PIRSR000209-1"/>
    </source>
</evidence>
<keyword evidence="20" id="KW-1185">Reference proteome</keyword>
<dbReference type="InterPro" id="IPR036396">
    <property type="entry name" value="Cyt_P450_sf"/>
</dbReference>
<evidence type="ECO:0000256" key="1">
    <source>
        <dbReference type="ARBA" id="ARBA00001971"/>
    </source>
</evidence>
<dbReference type="AlphaFoldDB" id="A0AA39GAJ2"/>
<dbReference type="InterPro" id="IPR008254">
    <property type="entry name" value="Flavodoxin/NO_synth"/>
</dbReference>
<feature type="compositionally biased region" description="Basic and acidic residues" evidence="16">
    <location>
        <begin position="478"/>
        <end position="489"/>
    </location>
</feature>
<keyword evidence="5 14" id="KW-0285">Flavoprotein</keyword>
<proteinExistence type="inferred from homology"/>
<dbReference type="PRINTS" id="PR00385">
    <property type="entry name" value="P450"/>
</dbReference>
<dbReference type="Proteomes" id="UP001175261">
    <property type="component" value="Unassembled WGS sequence"/>
</dbReference>
<dbReference type="SUPFAM" id="SSF63380">
    <property type="entry name" value="Riboflavin synthase domain-like"/>
    <property type="match status" value="1"/>
</dbReference>
<feature type="binding site" description="axial binding residue" evidence="15">
    <location>
        <position position="399"/>
    </location>
    <ligand>
        <name>heme</name>
        <dbReference type="ChEBI" id="CHEBI:30413"/>
    </ligand>
    <ligandPart>
        <name>Fe</name>
        <dbReference type="ChEBI" id="CHEBI:18248"/>
    </ligandPart>
</feature>
<keyword evidence="4 14" id="KW-0349">Heme</keyword>
<keyword evidence="10 14" id="KW-0249">Electron transport</keyword>
<feature type="region of interest" description="Disordered" evidence="16">
    <location>
        <begin position="470"/>
        <end position="492"/>
    </location>
</feature>
<dbReference type="Gene3D" id="3.40.50.80">
    <property type="entry name" value="Nucleotide-binding domain of ferredoxin-NADP reductase (FNR) module"/>
    <property type="match status" value="1"/>
</dbReference>
<evidence type="ECO:0000256" key="16">
    <source>
        <dbReference type="SAM" id="MobiDB-lite"/>
    </source>
</evidence>
<comment type="caution">
    <text evidence="19">The sequence shown here is derived from an EMBL/GenBank/DDBJ whole genome shotgun (WGS) entry which is preliminary data.</text>
</comment>
<dbReference type="GO" id="GO:0003958">
    <property type="term" value="F:NADPH-hemoprotein reductase activity"/>
    <property type="evidence" value="ECO:0007669"/>
    <property type="project" value="UniProtKB-UniRule"/>
</dbReference>
<comment type="cofactor">
    <cofactor evidence="14">
        <name>FAD</name>
        <dbReference type="ChEBI" id="CHEBI:57692"/>
    </cofactor>
    <cofactor evidence="14">
        <name>FMN</name>
        <dbReference type="ChEBI" id="CHEBI:58210"/>
    </cofactor>
</comment>
<evidence type="ECO:0000256" key="3">
    <source>
        <dbReference type="ARBA" id="ARBA00022448"/>
    </source>
</evidence>
<evidence type="ECO:0000259" key="18">
    <source>
        <dbReference type="PROSITE" id="PS51384"/>
    </source>
</evidence>
<dbReference type="PROSITE" id="PS50902">
    <property type="entry name" value="FLAVODOXIN_LIKE"/>
    <property type="match status" value="1"/>
</dbReference>
<evidence type="ECO:0000313" key="20">
    <source>
        <dbReference type="Proteomes" id="UP001175261"/>
    </source>
</evidence>
<dbReference type="GO" id="GO:0020037">
    <property type="term" value="F:heme binding"/>
    <property type="evidence" value="ECO:0007669"/>
    <property type="project" value="UniProtKB-UniRule"/>
</dbReference>